<dbReference type="CDD" id="cd06558">
    <property type="entry name" value="crotonase-like"/>
    <property type="match status" value="1"/>
</dbReference>
<evidence type="ECO:0000313" key="2">
    <source>
        <dbReference type="EMBL" id="SCF37255.1"/>
    </source>
</evidence>
<keyword evidence="3" id="KW-1185">Reference proteome</keyword>
<sequence>MDRAVRSEIADGVCFVTLVAAANGNAINFDLIDGLEEALDAVDADPDCRALVLTAEGDTFCRGLDLEAFFVHGRLPEREQLRRLPACLARLRRARVPVIAVADGEAMGGGVGLLAACDLVLGTPNARFMLSEPIVGLVPATIVPFLLLRIGPARLRAMTLSTRGVEAAEAHTYGLVDELVTGGVEPALRAQLQRIFRSAPAALAETKRYYDRCSAADLDEQIEAGLDLFTGWLARPDVLAGVTAFGEGFAPPWFARYRGRMDVPGHSGT</sequence>
<name>A0A1C4ZWD5_MICEC</name>
<accession>A0A1C4ZWD5</accession>
<dbReference type="SUPFAM" id="SSF52096">
    <property type="entry name" value="ClpP/crotonase"/>
    <property type="match status" value="1"/>
</dbReference>
<dbReference type="RefSeq" id="WP_157749037.1">
    <property type="nucleotide sequence ID" value="NZ_LT607413.1"/>
</dbReference>
<dbReference type="EMBL" id="LT607413">
    <property type="protein sequence ID" value="SCF37255.1"/>
    <property type="molecule type" value="Genomic_DNA"/>
</dbReference>
<dbReference type="InterPro" id="IPR001753">
    <property type="entry name" value="Enoyl-CoA_hydra/iso"/>
</dbReference>
<dbReference type="Gene3D" id="3.90.226.10">
    <property type="entry name" value="2-enoyl-CoA Hydratase, Chain A, domain 1"/>
    <property type="match status" value="1"/>
</dbReference>
<evidence type="ECO:0000256" key="1">
    <source>
        <dbReference type="ARBA" id="ARBA00005254"/>
    </source>
</evidence>
<gene>
    <name evidence="2" type="ORF">GA0070618_5884</name>
</gene>
<dbReference type="AlphaFoldDB" id="A0A1C4ZWD5"/>
<evidence type="ECO:0000313" key="3">
    <source>
        <dbReference type="Proteomes" id="UP000198253"/>
    </source>
</evidence>
<dbReference type="InterPro" id="IPR051683">
    <property type="entry name" value="Enoyl-CoA_Hydratase/Isomerase"/>
</dbReference>
<dbReference type="Pfam" id="PF00378">
    <property type="entry name" value="ECH_1"/>
    <property type="match status" value="1"/>
</dbReference>
<dbReference type="GO" id="GO:0003824">
    <property type="term" value="F:catalytic activity"/>
    <property type="evidence" value="ECO:0007669"/>
    <property type="project" value="UniProtKB-ARBA"/>
</dbReference>
<protein>
    <submittedName>
        <fullName evidence="2">Polyketide biosynthesis enoyl-CoA hydratase PksH</fullName>
    </submittedName>
</protein>
<proteinExistence type="inferred from homology"/>
<organism evidence="2 3">
    <name type="scientific">Micromonospora echinospora</name>
    <name type="common">Micromonospora purpurea</name>
    <dbReference type="NCBI Taxonomy" id="1877"/>
    <lineage>
        <taxon>Bacteria</taxon>
        <taxon>Bacillati</taxon>
        <taxon>Actinomycetota</taxon>
        <taxon>Actinomycetes</taxon>
        <taxon>Micromonosporales</taxon>
        <taxon>Micromonosporaceae</taxon>
        <taxon>Micromonospora</taxon>
    </lineage>
</organism>
<reference evidence="3" key="1">
    <citation type="submission" date="2016-06" db="EMBL/GenBank/DDBJ databases">
        <authorList>
            <person name="Varghese N."/>
            <person name="Submissions Spin"/>
        </authorList>
    </citation>
    <scope>NUCLEOTIDE SEQUENCE [LARGE SCALE GENOMIC DNA]</scope>
    <source>
        <strain evidence="3">DSM 43816</strain>
    </source>
</reference>
<comment type="similarity">
    <text evidence="1">Belongs to the enoyl-CoA hydratase/isomerase family.</text>
</comment>
<dbReference type="InterPro" id="IPR029045">
    <property type="entry name" value="ClpP/crotonase-like_dom_sf"/>
</dbReference>
<dbReference type="Proteomes" id="UP000198253">
    <property type="component" value="Chromosome I"/>
</dbReference>
<dbReference type="PANTHER" id="PTHR42964:SF1">
    <property type="entry name" value="POLYKETIDE BIOSYNTHESIS ENOYL-COA HYDRATASE PKSH-RELATED"/>
    <property type="match status" value="1"/>
</dbReference>
<dbReference type="InParanoid" id="A0A1C4ZWD5"/>
<dbReference type="PANTHER" id="PTHR42964">
    <property type="entry name" value="ENOYL-COA HYDRATASE"/>
    <property type="match status" value="1"/>
</dbReference>